<keyword evidence="4" id="KW-1185">Reference proteome</keyword>
<evidence type="ECO:0000256" key="2">
    <source>
        <dbReference type="SAM" id="Phobius"/>
    </source>
</evidence>
<dbReference type="EMBL" id="VFMO01000001">
    <property type="protein sequence ID" value="TQJ13379.1"/>
    <property type="molecule type" value="Genomic_DNA"/>
</dbReference>
<evidence type="ECO:0000313" key="3">
    <source>
        <dbReference type="EMBL" id="TQJ13379.1"/>
    </source>
</evidence>
<keyword evidence="2" id="KW-0472">Membrane</keyword>
<gene>
    <name evidence="3" type="ORF">FB459_0796</name>
</gene>
<feature type="region of interest" description="Disordered" evidence="1">
    <location>
        <begin position="37"/>
        <end position="67"/>
    </location>
</feature>
<keyword evidence="2" id="KW-0812">Transmembrane</keyword>
<sequence>MLPAKSEALGMGPTFIMFSMGFVAIFVIMVMIGERRNRNKPRQEPIRKPVLVQKDEERKRRKEQGDL</sequence>
<proteinExistence type="predicted"/>
<evidence type="ECO:0000313" key="4">
    <source>
        <dbReference type="Proteomes" id="UP000320806"/>
    </source>
</evidence>
<protein>
    <submittedName>
        <fullName evidence="3">Uncharacterized protein</fullName>
    </submittedName>
</protein>
<evidence type="ECO:0000256" key="1">
    <source>
        <dbReference type="SAM" id="MobiDB-lite"/>
    </source>
</evidence>
<accession>A0A542EDH2</accession>
<organism evidence="3 4">
    <name type="scientific">Yimella lutea</name>
    <dbReference type="NCBI Taxonomy" id="587872"/>
    <lineage>
        <taxon>Bacteria</taxon>
        <taxon>Bacillati</taxon>
        <taxon>Actinomycetota</taxon>
        <taxon>Actinomycetes</taxon>
        <taxon>Micrococcales</taxon>
        <taxon>Dermacoccaceae</taxon>
        <taxon>Yimella</taxon>
    </lineage>
</organism>
<reference evidence="3 4" key="1">
    <citation type="submission" date="2019-06" db="EMBL/GenBank/DDBJ databases">
        <title>Sequencing the genomes of 1000 actinobacteria strains.</title>
        <authorList>
            <person name="Klenk H.-P."/>
        </authorList>
    </citation>
    <scope>NUCLEOTIDE SEQUENCE [LARGE SCALE GENOMIC DNA]</scope>
    <source>
        <strain evidence="3 4">DSM 19828</strain>
    </source>
</reference>
<comment type="caution">
    <text evidence="3">The sequence shown here is derived from an EMBL/GenBank/DDBJ whole genome shotgun (WGS) entry which is preliminary data.</text>
</comment>
<feature type="transmembrane region" description="Helical" evidence="2">
    <location>
        <begin position="12"/>
        <end position="32"/>
    </location>
</feature>
<name>A0A542EDH2_9MICO</name>
<dbReference type="AlphaFoldDB" id="A0A542EDH2"/>
<keyword evidence="2" id="KW-1133">Transmembrane helix</keyword>
<dbReference type="Proteomes" id="UP000320806">
    <property type="component" value="Unassembled WGS sequence"/>
</dbReference>